<dbReference type="EMBL" id="RWGY01000011">
    <property type="protein sequence ID" value="TVU30269.1"/>
    <property type="molecule type" value="Genomic_DNA"/>
</dbReference>
<name>A0A5J9V2B5_9POAL</name>
<feature type="compositionally biased region" description="Basic and acidic residues" evidence="1">
    <location>
        <begin position="73"/>
        <end position="85"/>
    </location>
</feature>
<sequence>PRRHAPQPPASFSAATACPSRASSRLSSLPLAPTLSAADLRRRLRSRRSSSSSGRTGRASAAGAEAEGGLGRADSRLQHGGKDDGGVLQQETVRVDLQLCYWILTTPSLPLAMKGYGYGDHSILVSEEFPGVRYLKEGDFVNDDVGRGLSDGLVKSGAYSIFMPYTRSRRLIMQQSN</sequence>
<evidence type="ECO:0000313" key="2">
    <source>
        <dbReference type="EMBL" id="TVU30269.1"/>
    </source>
</evidence>
<accession>A0A5J9V2B5</accession>
<feature type="non-terminal residue" evidence="2">
    <location>
        <position position="1"/>
    </location>
</feature>
<evidence type="ECO:0000313" key="3">
    <source>
        <dbReference type="Proteomes" id="UP000324897"/>
    </source>
</evidence>
<comment type="caution">
    <text evidence="2">The sequence shown here is derived from an EMBL/GenBank/DDBJ whole genome shotgun (WGS) entry which is preliminary data.</text>
</comment>
<protein>
    <submittedName>
        <fullName evidence="2">Uncharacterized protein</fullName>
    </submittedName>
</protein>
<feature type="compositionally biased region" description="Low complexity" evidence="1">
    <location>
        <begin position="49"/>
        <end position="65"/>
    </location>
</feature>
<organism evidence="2 3">
    <name type="scientific">Eragrostis curvula</name>
    <name type="common">weeping love grass</name>
    <dbReference type="NCBI Taxonomy" id="38414"/>
    <lineage>
        <taxon>Eukaryota</taxon>
        <taxon>Viridiplantae</taxon>
        <taxon>Streptophyta</taxon>
        <taxon>Embryophyta</taxon>
        <taxon>Tracheophyta</taxon>
        <taxon>Spermatophyta</taxon>
        <taxon>Magnoliopsida</taxon>
        <taxon>Liliopsida</taxon>
        <taxon>Poales</taxon>
        <taxon>Poaceae</taxon>
        <taxon>PACMAD clade</taxon>
        <taxon>Chloridoideae</taxon>
        <taxon>Eragrostideae</taxon>
        <taxon>Eragrostidinae</taxon>
        <taxon>Eragrostis</taxon>
    </lineage>
</organism>
<evidence type="ECO:0000256" key="1">
    <source>
        <dbReference type="SAM" id="MobiDB-lite"/>
    </source>
</evidence>
<keyword evidence="3" id="KW-1185">Reference proteome</keyword>
<dbReference type="Gramene" id="TVU30269">
    <property type="protein sequence ID" value="TVU30269"/>
    <property type="gene ID" value="EJB05_21879"/>
</dbReference>
<dbReference type="AlphaFoldDB" id="A0A5J9V2B5"/>
<reference evidence="2 3" key="1">
    <citation type="journal article" date="2019" name="Sci. Rep.">
        <title>A high-quality genome of Eragrostis curvula grass provides insights into Poaceae evolution and supports new strategies to enhance forage quality.</title>
        <authorList>
            <person name="Carballo J."/>
            <person name="Santos B.A.C.M."/>
            <person name="Zappacosta D."/>
            <person name="Garbus I."/>
            <person name="Selva J.P."/>
            <person name="Gallo C.A."/>
            <person name="Diaz A."/>
            <person name="Albertini E."/>
            <person name="Caccamo M."/>
            <person name="Echenique V."/>
        </authorList>
    </citation>
    <scope>NUCLEOTIDE SEQUENCE [LARGE SCALE GENOMIC DNA]</scope>
    <source>
        <strain evidence="3">cv. Victoria</strain>
        <tissue evidence="2">Leaf</tissue>
    </source>
</reference>
<proteinExistence type="predicted"/>
<feature type="compositionally biased region" description="Low complexity" evidence="1">
    <location>
        <begin position="19"/>
        <end position="38"/>
    </location>
</feature>
<dbReference type="Proteomes" id="UP000324897">
    <property type="component" value="Chromosome 1"/>
</dbReference>
<feature type="region of interest" description="Disordered" evidence="1">
    <location>
        <begin position="1"/>
        <end position="86"/>
    </location>
</feature>
<gene>
    <name evidence="2" type="ORF">EJB05_21879</name>
</gene>